<reference evidence="1" key="1">
    <citation type="submission" date="2019-04" db="EMBL/GenBank/DDBJ databases">
        <title>Microbes associate with the intestines of laboratory mice.</title>
        <authorList>
            <person name="Navarre W."/>
            <person name="Wong E."/>
            <person name="Huang K."/>
            <person name="Tropini C."/>
            <person name="Ng K."/>
            <person name="Yu B."/>
        </authorList>
    </citation>
    <scope>NUCLEOTIDE SEQUENCE</scope>
    <source>
        <strain evidence="1">NM72_1-8</strain>
    </source>
</reference>
<comment type="caution">
    <text evidence="1">The sequence shown here is derived from an EMBL/GenBank/DDBJ whole genome shotgun (WGS) entry which is preliminary data.</text>
</comment>
<dbReference type="Proteomes" id="UP000307720">
    <property type="component" value="Unassembled WGS sequence"/>
</dbReference>
<dbReference type="EMBL" id="SRZB01000021">
    <property type="protein sequence ID" value="TGX98126.1"/>
    <property type="molecule type" value="Genomic_DNA"/>
</dbReference>
<evidence type="ECO:0000313" key="1">
    <source>
        <dbReference type="EMBL" id="TGX98126.1"/>
    </source>
</evidence>
<accession>A0AC61QY14</accession>
<proteinExistence type="predicted"/>
<evidence type="ECO:0000313" key="2">
    <source>
        <dbReference type="Proteomes" id="UP000307720"/>
    </source>
</evidence>
<name>A0AC61QY14_9FIRM</name>
<gene>
    <name evidence="1" type="ORF">E5357_09925</name>
</gene>
<sequence length="142" mass="16189">MKYAEKERRSLYIIGWLLPGIAAVCLLLSKVLGVDLGRLALPCIFHSVTGLYCPGCGGTRALRLLLHGDILQSLYYHPLVLYGAVLYGWFMVSNSVEYLSRGKYKIGMRYRKWYVTTGLILLILNFLIKNGAMLIWHYPMIE</sequence>
<organism evidence="1 2">
    <name type="scientific">Hominisplanchenecus murintestinalis</name>
    <dbReference type="NCBI Taxonomy" id="2941517"/>
    <lineage>
        <taxon>Bacteria</taxon>
        <taxon>Bacillati</taxon>
        <taxon>Bacillota</taxon>
        <taxon>Clostridia</taxon>
        <taxon>Lachnospirales</taxon>
        <taxon>Lachnospiraceae</taxon>
        <taxon>Hominisplanchenecus</taxon>
    </lineage>
</organism>
<keyword evidence="2" id="KW-1185">Reference proteome</keyword>
<protein>
    <submittedName>
        <fullName evidence="1">DUF2752 domain-containing protein</fullName>
    </submittedName>
</protein>